<dbReference type="FunFam" id="3.40.630.30:FF:000199">
    <property type="entry name" value="N-acetyltransferase catalytic subunit, putative"/>
    <property type="match status" value="1"/>
</dbReference>
<keyword evidence="2" id="KW-0012">Acyltransferase</keyword>
<feature type="domain" description="N-acetyltransferase" evidence="6">
    <location>
        <begin position="4"/>
        <end position="152"/>
    </location>
</feature>
<organism evidence="7 8">
    <name type="scientific">Trichomonas vaginalis (strain ATCC PRA-98 / G3)</name>
    <dbReference type="NCBI Taxonomy" id="412133"/>
    <lineage>
        <taxon>Eukaryota</taxon>
        <taxon>Metamonada</taxon>
        <taxon>Parabasalia</taxon>
        <taxon>Trichomonadida</taxon>
        <taxon>Trichomonadidae</taxon>
        <taxon>Trichomonas</taxon>
    </lineage>
</organism>
<dbReference type="CDD" id="cd04301">
    <property type="entry name" value="NAT_SF"/>
    <property type="match status" value="1"/>
</dbReference>
<dbReference type="SUPFAM" id="SSF55729">
    <property type="entry name" value="Acyl-CoA N-acyltransferases (Nat)"/>
    <property type="match status" value="1"/>
</dbReference>
<evidence type="ECO:0000313" key="7">
    <source>
        <dbReference type="EMBL" id="EAY08124.1"/>
    </source>
</evidence>
<dbReference type="RefSeq" id="XP_001320347.1">
    <property type="nucleotide sequence ID" value="XM_001320312.1"/>
</dbReference>
<evidence type="ECO:0000256" key="5">
    <source>
        <dbReference type="ARBA" id="ARBA00078622"/>
    </source>
</evidence>
<dbReference type="Pfam" id="PF00583">
    <property type="entry name" value="Acetyltransf_1"/>
    <property type="match status" value="1"/>
</dbReference>
<dbReference type="AlphaFoldDB" id="A2EGN6"/>
<dbReference type="EMBL" id="DS113384">
    <property type="protein sequence ID" value="EAY08124.1"/>
    <property type="molecule type" value="Genomic_DNA"/>
</dbReference>
<dbReference type="Proteomes" id="UP000001542">
    <property type="component" value="Unassembled WGS sequence"/>
</dbReference>
<dbReference type="STRING" id="5722.A2EGN6"/>
<dbReference type="VEuPathDB" id="TrichDB:TVAG_302110"/>
<accession>A2EGN6</accession>
<dbReference type="GO" id="GO:0031417">
    <property type="term" value="C:NatC complex"/>
    <property type="evidence" value="ECO:0000318"/>
    <property type="project" value="GO_Central"/>
</dbReference>
<proteinExistence type="inferred from homology"/>
<sequence>MSDITYRAYKGEEEVQEVFKLIDDELSEPYGLFTYRYFMAVCPQHCLLAHCNGQLVGAIIGRETKKDDGRVKGYIAMLVVLKEHRKKGIGKKLAVDLIEEMKKTCTEVVIETEVDNFPALRLYESLGFVRTKRLFRYYLNGNEAYRLKIWFNRE</sequence>
<dbReference type="OMA" id="EDIQYTN"/>
<evidence type="ECO:0000313" key="8">
    <source>
        <dbReference type="Proteomes" id="UP000001542"/>
    </source>
</evidence>
<name>A2EGN6_TRIV3</name>
<gene>
    <name evidence="7" type="ORF">TVAG_302110</name>
</gene>
<dbReference type="OrthoDB" id="249099at2759"/>
<dbReference type="KEGG" id="tva:4766024"/>
<evidence type="ECO:0000256" key="4">
    <source>
        <dbReference type="ARBA" id="ARBA00071796"/>
    </source>
</evidence>
<dbReference type="PANTHER" id="PTHR45896:SF1">
    <property type="entry name" value="N-ALPHA-ACETYLTRANSFERASE 30"/>
    <property type="match status" value="1"/>
</dbReference>
<evidence type="ECO:0000256" key="3">
    <source>
        <dbReference type="ARBA" id="ARBA00024025"/>
    </source>
</evidence>
<reference evidence="7" key="2">
    <citation type="journal article" date="2007" name="Science">
        <title>Draft genome sequence of the sexually transmitted pathogen Trichomonas vaginalis.</title>
        <authorList>
            <person name="Carlton J.M."/>
            <person name="Hirt R.P."/>
            <person name="Silva J.C."/>
            <person name="Delcher A.L."/>
            <person name="Schatz M."/>
            <person name="Zhao Q."/>
            <person name="Wortman J.R."/>
            <person name="Bidwell S.L."/>
            <person name="Alsmark U.C.M."/>
            <person name="Besteiro S."/>
            <person name="Sicheritz-Ponten T."/>
            <person name="Noel C.J."/>
            <person name="Dacks J.B."/>
            <person name="Foster P.G."/>
            <person name="Simillion C."/>
            <person name="Van de Peer Y."/>
            <person name="Miranda-Saavedra D."/>
            <person name="Barton G.J."/>
            <person name="Westrop G.D."/>
            <person name="Mueller S."/>
            <person name="Dessi D."/>
            <person name="Fiori P.L."/>
            <person name="Ren Q."/>
            <person name="Paulsen I."/>
            <person name="Zhang H."/>
            <person name="Bastida-Corcuera F.D."/>
            <person name="Simoes-Barbosa A."/>
            <person name="Brown M.T."/>
            <person name="Hayes R.D."/>
            <person name="Mukherjee M."/>
            <person name="Okumura C.Y."/>
            <person name="Schneider R."/>
            <person name="Smith A.J."/>
            <person name="Vanacova S."/>
            <person name="Villalvazo M."/>
            <person name="Haas B.J."/>
            <person name="Pertea M."/>
            <person name="Feldblyum T.V."/>
            <person name="Utterback T.R."/>
            <person name="Shu C.L."/>
            <person name="Osoegawa K."/>
            <person name="de Jong P.J."/>
            <person name="Hrdy I."/>
            <person name="Horvathova L."/>
            <person name="Zubacova Z."/>
            <person name="Dolezal P."/>
            <person name="Malik S.B."/>
            <person name="Logsdon J.M. Jr."/>
            <person name="Henze K."/>
            <person name="Gupta A."/>
            <person name="Wang C.C."/>
            <person name="Dunne R.L."/>
            <person name="Upcroft J.A."/>
            <person name="Upcroft P."/>
            <person name="White O."/>
            <person name="Salzberg S.L."/>
            <person name="Tang P."/>
            <person name="Chiu C.-H."/>
            <person name="Lee Y.-S."/>
            <person name="Embley T.M."/>
            <person name="Coombs G.H."/>
            <person name="Mottram J.C."/>
            <person name="Tachezy J."/>
            <person name="Fraser-Liggett C.M."/>
            <person name="Johnson P.J."/>
        </authorList>
    </citation>
    <scope>NUCLEOTIDE SEQUENCE [LARGE SCALE GENOMIC DNA]</scope>
    <source>
        <strain evidence="7">G3</strain>
    </source>
</reference>
<evidence type="ECO:0000256" key="2">
    <source>
        <dbReference type="ARBA" id="ARBA00023315"/>
    </source>
</evidence>
<dbReference type="VEuPathDB" id="TrichDB:TVAGG3_0173250"/>
<dbReference type="PROSITE" id="PS51186">
    <property type="entry name" value="GNAT"/>
    <property type="match status" value="1"/>
</dbReference>
<dbReference type="InterPro" id="IPR016181">
    <property type="entry name" value="Acyl_CoA_acyltransferase"/>
</dbReference>
<dbReference type="FunCoup" id="A2EGN6">
    <property type="interactions" value="14"/>
</dbReference>
<dbReference type="InterPro" id="IPR000182">
    <property type="entry name" value="GNAT_dom"/>
</dbReference>
<dbReference type="GO" id="GO:0004596">
    <property type="term" value="F:protein-N-terminal amino-acid acetyltransferase activity"/>
    <property type="evidence" value="ECO:0000318"/>
    <property type="project" value="GO_Central"/>
</dbReference>
<keyword evidence="1" id="KW-0808">Transferase</keyword>
<comment type="similarity">
    <text evidence="3">Belongs to the acetyltransferase family. MAK3 subfamily.</text>
</comment>
<reference evidence="7" key="1">
    <citation type="submission" date="2006-10" db="EMBL/GenBank/DDBJ databases">
        <authorList>
            <person name="Amadeo P."/>
            <person name="Zhao Q."/>
            <person name="Wortman J."/>
            <person name="Fraser-Liggett C."/>
            <person name="Carlton J."/>
        </authorList>
    </citation>
    <scope>NUCLEOTIDE SEQUENCE</scope>
    <source>
        <strain evidence="7">G3</strain>
    </source>
</reference>
<dbReference type="InParanoid" id="A2EGN6"/>
<dbReference type="Gene3D" id="3.40.630.30">
    <property type="match status" value="1"/>
</dbReference>
<dbReference type="eggNOG" id="KOG3139">
    <property type="taxonomic scope" value="Eukaryota"/>
</dbReference>
<keyword evidence="8" id="KW-1185">Reference proteome</keyword>
<dbReference type="SMR" id="A2EGN6"/>
<protein>
    <recommendedName>
        <fullName evidence="4">N-alpha-acetyltransferase 30</fullName>
    </recommendedName>
    <alternativeName>
        <fullName evidence="5">NatC catalytic subunit</fullName>
    </alternativeName>
</protein>
<evidence type="ECO:0000256" key="1">
    <source>
        <dbReference type="ARBA" id="ARBA00022679"/>
    </source>
</evidence>
<dbReference type="PANTHER" id="PTHR45896">
    <property type="entry name" value="N-ALPHA-ACETYLTRANSFERASE 30"/>
    <property type="match status" value="1"/>
</dbReference>
<evidence type="ECO:0000259" key="6">
    <source>
        <dbReference type="PROSITE" id="PS51186"/>
    </source>
</evidence>
<dbReference type="InterPro" id="IPR044542">
    <property type="entry name" value="NAA30-like"/>
</dbReference>